<evidence type="ECO:0000259" key="7">
    <source>
        <dbReference type="Pfam" id="PF11365"/>
    </source>
</evidence>
<keyword evidence="3 5" id="KW-0175">Coiled coil</keyword>
<feature type="compositionally biased region" description="Basic and acidic residues" evidence="6">
    <location>
        <begin position="1917"/>
        <end position="1927"/>
    </location>
</feature>
<dbReference type="InterPro" id="IPR027881">
    <property type="entry name" value="SOGA_CC"/>
</dbReference>
<keyword evidence="4" id="KW-0472">Membrane</keyword>
<feature type="compositionally biased region" description="Low complexity" evidence="6">
    <location>
        <begin position="1894"/>
        <end position="1906"/>
    </location>
</feature>
<feature type="region of interest" description="Disordered" evidence="6">
    <location>
        <begin position="1872"/>
        <end position="1927"/>
    </location>
</feature>
<feature type="region of interest" description="Disordered" evidence="6">
    <location>
        <begin position="669"/>
        <end position="721"/>
    </location>
</feature>
<feature type="compositionally biased region" description="Low complexity" evidence="6">
    <location>
        <begin position="1651"/>
        <end position="1662"/>
    </location>
</feature>
<feature type="compositionally biased region" description="Basic and acidic residues" evidence="6">
    <location>
        <begin position="422"/>
        <end position="433"/>
    </location>
</feature>
<feature type="compositionally biased region" description="Basic and acidic residues" evidence="6">
    <location>
        <begin position="673"/>
        <end position="702"/>
    </location>
</feature>
<feature type="region of interest" description="Disordered" evidence="6">
    <location>
        <begin position="480"/>
        <end position="499"/>
    </location>
</feature>
<feature type="domain" description="SOGA coiled-coil" evidence="7">
    <location>
        <begin position="565"/>
        <end position="654"/>
    </location>
</feature>
<feature type="region of interest" description="Disordered" evidence="6">
    <location>
        <begin position="411"/>
        <end position="434"/>
    </location>
</feature>
<dbReference type="GO" id="GO:0016020">
    <property type="term" value="C:membrane"/>
    <property type="evidence" value="ECO:0007669"/>
    <property type="project" value="UniProtKB-SubCell"/>
</dbReference>
<feature type="coiled-coil region" evidence="5">
    <location>
        <begin position="566"/>
        <end position="650"/>
    </location>
</feature>
<evidence type="ECO:0000256" key="6">
    <source>
        <dbReference type="SAM" id="MobiDB-lite"/>
    </source>
</evidence>
<dbReference type="GO" id="GO:0010506">
    <property type="term" value="P:regulation of autophagy"/>
    <property type="evidence" value="ECO:0007669"/>
    <property type="project" value="InterPro"/>
</dbReference>
<dbReference type="InterPro" id="IPR027882">
    <property type="entry name" value="SOGA1/2-like_CC"/>
</dbReference>
<dbReference type="PANTHER" id="PTHR15742">
    <property type="entry name" value="GIRDIN"/>
    <property type="match status" value="1"/>
</dbReference>
<dbReference type="Pfam" id="PF14818">
    <property type="entry name" value="SOGA1-2-like_CC"/>
    <property type="match status" value="1"/>
</dbReference>
<feature type="region of interest" description="Disordered" evidence="6">
    <location>
        <begin position="1758"/>
        <end position="1782"/>
    </location>
</feature>
<feature type="region of interest" description="Disordered" evidence="6">
    <location>
        <begin position="1638"/>
        <end position="1663"/>
    </location>
</feature>
<proteinExistence type="predicted"/>
<feature type="coiled-coil region" evidence="5">
    <location>
        <begin position="934"/>
        <end position="965"/>
    </location>
</feature>
<feature type="coiled-coil region" evidence="5">
    <location>
        <begin position="444"/>
        <end position="478"/>
    </location>
</feature>
<gene>
    <name evidence="9" type="ORF">PECUL_23A004551</name>
</gene>
<protein>
    <submittedName>
        <fullName evidence="9">Microtubule cross-linking factor 1 isoform X2</fullName>
    </submittedName>
</protein>
<dbReference type="PANTHER" id="PTHR15742:SF3">
    <property type="entry name" value="MICROTUBULE CROSS-LINKING FACTOR 1"/>
    <property type="match status" value="1"/>
</dbReference>
<evidence type="ECO:0000256" key="3">
    <source>
        <dbReference type="ARBA" id="ARBA00023054"/>
    </source>
</evidence>
<evidence type="ECO:0000313" key="9">
    <source>
        <dbReference type="EMBL" id="CAH2284827.1"/>
    </source>
</evidence>
<feature type="domain" description="SOGA 1/2-like coiled-coil" evidence="8">
    <location>
        <begin position="1200"/>
        <end position="1253"/>
    </location>
</feature>
<feature type="region of interest" description="Disordered" evidence="6">
    <location>
        <begin position="1"/>
        <end position="192"/>
    </location>
</feature>
<keyword evidence="10" id="KW-1185">Reference proteome</keyword>
<accession>A0AAD1S0K3</accession>
<keyword evidence="2" id="KW-0597">Phosphoprotein</keyword>
<reference evidence="9" key="1">
    <citation type="submission" date="2022-03" db="EMBL/GenBank/DDBJ databases">
        <authorList>
            <person name="Alioto T."/>
            <person name="Alioto T."/>
            <person name="Gomez Garrido J."/>
        </authorList>
    </citation>
    <scope>NUCLEOTIDE SEQUENCE</scope>
</reference>
<dbReference type="InterPro" id="IPR049885">
    <property type="entry name" value="MTCL1-3"/>
</dbReference>
<feature type="compositionally biased region" description="Polar residues" evidence="6">
    <location>
        <begin position="224"/>
        <end position="233"/>
    </location>
</feature>
<dbReference type="EMBL" id="OW240915">
    <property type="protein sequence ID" value="CAH2284827.1"/>
    <property type="molecule type" value="Genomic_DNA"/>
</dbReference>
<feature type="region of interest" description="Disordered" evidence="6">
    <location>
        <begin position="1163"/>
        <end position="1187"/>
    </location>
</feature>
<dbReference type="Proteomes" id="UP001295444">
    <property type="component" value="Chromosome 04"/>
</dbReference>
<feature type="region of interest" description="Disordered" evidence="6">
    <location>
        <begin position="1686"/>
        <end position="1706"/>
    </location>
</feature>
<organism evidence="9 10">
    <name type="scientific">Pelobates cultripes</name>
    <name type="common">Western spadefoot toad</name>
    <dbReference type="NCBI Taxonomy" id="61616"/>
    <lineage>
        <taxon>Eukaryota</taxon>
        <taxon>Metazoa</taxon>
        <taxon>Chordata</taxon>
        <taxon>Craniata</taxon>
        <taxon>Vertebrata</taxon>
        <taxon>Euteleostomi</taxon>
        <taxon>Amphibia</taxon>
        <taxon>Batrachia</taxon>
        <taxon>Anura</taxon>
        <taxon>Pelobatoidea</taxon>
        <taxon>Pelobatidae</taxon>
        <taxon>Pelobates</taxon>
    </lineage>
</organism>
<feature type="coiled-coil region" evidence="5">
    <location>
        <begin position="506"/>
        <end position="540"/>
    </location>
</feature>
<evidence type="ECO:0000256" key="1">
    <source>
        <dbReference type="ARBA" id="ARBA00004370"/>
    </source>
</evidence>
<feature type="domain" description="SOGA coiled-coil" evidence="7">
    <location>
        <begin position="436"/>
        <end position="529"/>
    </location>
</feature>
<evidence type="ECO:0000313" key="10">
    <source>
        <dbReference type="Proteomes" id="UP001295444"/>
    </source>
</evidence>
<sequence length="1927" mass="217237">METVNAEPRLQSHPQADKKRVNRAPSPARPFLRDSHPRGPAAKPSVLPPKSPSSNARAQSAGGPGTHSRLSRRSAPGPKDKPSPVKAGSAKASLSTKRVSRPAHGPGEPGYKGSSSRRELHAPPSPQPAAGASRRRGPRLDSPGQGVCSSLVRVSHTDSSSDLSDCPSEPLSDEHRPLPEHSSDNESGSSERVAAVPVIVLNSGAERQHGAPPSDGHREPGSSACKSPSAQSKGQEEDLLREVDELRSENDYLKGISTKCLGQVGTCMPEMADSDTAVSTNRVCMGKEFGYFRKFGNPNKVSRVKQYPLRRPDQHSLSARKTRRVNIESYGIQRSFPKILRICREVARSQFKIHRTQGPLQPIVTLLLLDGRRVKDAAENSVFRYDAVDESMRVSMLRHWVEQEQVVPLEHQKQSTLKRRGSREMHKDKKISGQEDSADLKCQLQFAKEEAVLMRKKMAKLGKEKDDLDQELEKYKSIYGDVDSPLPTGETGGPPSTREAELKLRLKLVEEEANILGRKIVELEVENRGIKAEMEDLRCQYEKEFLSREYVSSIPTSPYGDSMESATELRRHLQFVEEEAELLRRSISEIEDHNKQLTTELNRFKFGPDQDLVWIDDSASKCNGSVQEELKTARTQINELSGKVMKLQYENRVLLSNVQRYDLVSHLGMRTASPRDSDAESDTGKKESDSDDGRFTQPKREGPVGGESDSEEAYEKTSGFESVKPSEIGDLYSVKTKEDTHLFLNIRREAERLERALDRLITDTDGLIGETKVQMSTCSIGEAIKSCPERECYTETDILDSINTKMKVFKKELHNFVEIVDHTRNSLNEHGEDLSPMPNLTESSSFLSNLTSVSRDSPIGNPGKDLTADFQSKLREQMEWQHGNDLEEDSHRVLVNHESHRRADGDIKHYWPRDKGCFSLELSNHVPTEKSSTLRELQAILEQERRLHQEECEKVTDRIIQLEEEHLKNLRRKDLEVQSLTLQNKLEEKTWGQEKSLLDQEVRNFKQNVFVLYVKLKWLLAQWRQCKRVEQEEVGDKLLQIDQLPALPEFAVHTEFRASDPDMEEAEDTDEDAVFALPDYTQHSTAENISPQLQTAELLQHQKQAGENRRLLDAFKGLLDDFRSELHDEEREKHEIQQYYAEEKASWKVTETEFKCRLEQYEEKRQKVQGETSPSESKSSFKREREEHKKLLAESHSLVMDLRRQIQQTEKNWCREKGDLMDRFDRERRDWERQYMEFQRKIDMLQKEVGSRRTEAFIGDEKDGALSHFPSNGNLHMTHALGARSFSESDDVQFEEEELLPKLKGTDRCSGSENLFLDALSLDSSDEVDIVQPHKLERDKLSEGEMQKGGLQRVMSVSSMSEFHRLMESSPFLPEKNLDCVSDKDELTPPLSPDDLKYIEEFNKNWDYSNISNIGLGDKMGGASGAGVGNGNTEKELSTETFQAPSWFLTTSVTMTTNTLTNPEHCPKQSPRSHIVAERVGIRVFHSPPVVRRFDKSVLSNEENSHIDSDLLFSVTKAKGNVSEARGGPTEVFGRWPCELNKHQKDFMDSGLNLIDRPVCTTVGFASSLHNLELSRNMSDDMKEVANSVRNAIRTNPADSQFKDIACQTNGLRNTGTQTTQTISVGLQTEALRSITSSPHKCLTPKGGSTPISSPSRSIRSRQMAPAIEKVQAKFERSCCSPKYGSPKLQKKILPKTDQPNNRATLVTPQKGFSESAWARSTTTRESPVHTTINDGLSSLFNIIDHSPIHCDHLQKLSRPNNRSRSAEPRSEFGNMPEMYMDGRGRSPSPIRVLIDLHREHADVNAGRPDLSTPPGYSLTENAARVLSKKLLEEQRQTPNSPSRVCRDHTAAEIIKIEPGSIEELPCSEFAPSLESSFSRPERPANRRLPSRWASHSPTASPAPSTGNLSVADEQGNQEKKVDDIED</sequence>
<evidence type="ECO:0000256" key="2">
    <source>
        <dbReference type="ARBA" id="ARBA00022553"/>
    </source>
</evidence>
<dbReference type="GO" id="GO:0005615">
    <property type="term" value="C:extracellular space"/>
    <property type="evidence" value="ECO:0007669"/>
    <property type="project" value="InterPro"/>
</dbReference>
<evidence type="ECO:0000259" key="8">
    <source>
        <dbReference type="Pfam" id="PF14818"/>
    </source>
</evidence>
<feature type="region of interest" description="Disordered" evidence="6">
    <location>
        <begin position="206"/>
        <end position="238"/>
    </location>
</feature>
<evidence type="ECO:0000256" key="5">
    <source>
        <dbReference type="SAM" id="Coils"/>
    </source>
</evidence>
<comment type="subcellular location">
    <subcellularLocation>
        <location evidence="1">Membrane</location>
    </subcellularLocation>
</comment>
<evidence type="ECO:0000256" key="4">
    <source>
        <dbReference type="ARBA" id="ARBA00023136"/>
    </source>
</evidence>
<dbReference type="Pfam" id="PF11365">
    <property type="entry name" value="SOGA"/>
    <property type="match status" value="2"/>
</dbReference>
<name>A0AAD1S0K3_PELCU</name>
<feature type="compositionally biased region" description="Basic and acidic residues" evidence="6">
    <location>
        <begin position="172"/>
        <end position="184"/>
    </location>
</feature>